<keyword evidence="2" id="KW-1185">Reference proteome</keyword>
<dbReference type="Proteomes" id="UP000011626">
    <property type="component" value="Unassembled WGS sequence"/>
</dbReference>
<protein>
    <submittedName>
        <fullName evidence="1">Uncharacterized protein</fullName>
    </submittedName>
</protein>
<organism evidence="1 2">
    <name type="scientific">Halosimplex carlsbadense 2-9-1</name>
    <dbReference type="NCBI Taxonomy" id="797114"/>
    <lineage>
        <taxon>Archaea</taxon>
        <taxon>Methanobacteriati</taxon>
        <taxon>Methanobacteriota</taxon>
        <taxon>Stenosarchaea group</taxon>
        <taxon>Halobacteria</taxon>
        <taxon>Halobacteriales</taxon>
        <taxon>Haloarculaceae</taxon>
        <taxon>Halosimplex</taxon>
    </lineage>
</organism>
<evidence type="ECO:0000313" key="1">
    <source>
        <dbReference type="EMBL" id="ELZ29747.1"/>
    </source>
</evidence>
<dbReference type="EMBL" id="AOIU01000005">
    <property type="protein sequence ID" value="ELZ29747.1"/>
    <property type="molecule type" value="Genomic_DNA"/>
</dbReference>
<gene>
    <name evidence="1" type="ORF">C475_02331</name>
</gene>
<dbReference type="STRING" id="797114.C475_02331"/>
<accession>M0D4X0</accession>
<name>M0D4X0_9EURY</name>
<sequence length="199" mass="21417">MLPTAFARGQVARGLSRVDTVKARAVAGSLDGVPDGRLRAVRDAAGERATVQFAARYGRSGVDLLEGLNDRAAGRLAAIRADRAFQRRLVESYDTSPDVSAADVGAGVRRYRSYDGLRAASYTNLVRRGGPRAVDALGAFDDDTLKRFLDASAGYNDQRLFVQVADDDAAGIVDSFDEETLTTYLDAELITRESPLSEP</sequence>
<dbReference type="AlphaFoldDB" id="M0D4X0"/>
<comment type="caution">
    <text evidence="1">The sequence shown here is derived from an EMBL/GenBank/DDBJ whole genome shotgun (WGS) entry which is preliminary data.</text>
</comment>
<reference evidence="1 2" key="1">
    <citation type="journal article" date="2014" name="PLoS Genet.">
        <title>Phylogenetically driven sequencing of extremely halophilic archaea reveals strategies for static and dynamic osmo-response.</title>
        <authorList>
            <person name="Becker E.A."/>
            <person name="Seitzer P.M."/>
            <person name="Tritt A."/>
            <person name="Larsen D."/>
            <person name="Krusor M."/>
            <person name="Yao A.I."/>
            <person name="Wu D."/>
            <person name="Madern D."/>
            <person name="Eisen J.A."/>
            <person name="Darling A.E."/>
            <person name="Facciotti M.T."/>
        </authorList>
    </citation>
    <scope>NUCLEOTIDE SEQUENCE [LARGE SCALE GENOMIC DNA]</scope>
    <source>
        <strain evidence="1 2">2-9-1</strain>
    </source>
</reference>
<evidence type="ECO:0000313" key="2">
    <source>
        <dbReference type="Proteomes" id="UP000011626"/>
    </source>
</evidence>
<proteinExistence type="predicted"/>